<dbReference type="RefSeq" id="WP_245888458.1">
    <property type="nucleotide sequence ID" value="NZ_PVTQ01000002.1"/>
</dbReference>
<dbReference type="AlphaFoldDB" id="A0A2T0X0T3"/>
<evidence type="ECO:0000256" key="1">
    <source>
        <dbReference type="SAM" id="SignalP"/>
    </source>
</evidence>
<evidence type="ECO:0000313" key="2">
    <source>
        <dbReference type="EMBL" id="PRY92556.1"/>
    </source>
</evidence>
<reference evidence="2 3" key="1">
    <citation type="submission" date="2018-03" db="EMBL/GenBank/DDBJ databases">
        <title>Genomic Encyclopedia of Archaeal and Bacterial Type Strains, Phase II (KMG-II): from individual species to whole genera.</title>
        <authorList>
            <person name="Goeker M."/>
        </authorList>
    </citation>
    <scope>NUCLEOTIDE SEQUENCE [LARGE SCALE GENOMIC DNA]</scope>
    <source>
        <strain evidence="2 3">DSM 100212</strain>
    </source>
</reference>
<dbReference type="Proteomes" id="UP000238392">
    <property type="component" value="Unassembled WGS sequence"/>
</dbReference>
<name>A0A2T0X0T3_9RHOB</name>
<feature type="chain" id="PRO_5015469383" evidence="1">
    <location>
        <begin position="24"/>
        <end position="222"/>
    </location>
</feature>
<organism evidence="2 3">
    <name type="scientific">Donghicola tyrosinivorans</name>
    <dbReference type="NCBI Taxonomy" id="1652492"/>
    <lineage>
        <taxon>Bacteria</taxon>
        <taxon>Pseudomonadati</taxon>
        <taxon>Pseudomonadota</taxon>
        <taxon>Alphaproteobacteria</taxon>
        <taxon>Rhodobacterales</taxon>
        <taxon>Roseobacteraceae</taxon>
        <taxon>Donghicola</taxon>
    </lineage>
</organism>
<keyword evidence="1" id="KW-0732">Signal</keyword>
<gene>
    <name evidence="2" type="ORF">CLV74_102474</name>
</gene>
<keyword evidence="3" id="KW-1185">Reference proteome</keyword>
<comment type="caution">
    <text evidence="2">The sequence shown here is derived from an EMBL/GenBank/DDBJ whole genome shotgun (WGS) entry which is preliminary data.</text>
</comment>
<feature type="signal peptide" evidence="1">
    <location>
        <begin position="1"/>
        <end position="23"/>
    </location>
</feature>
<protein>
    <submittedName>
        <fullName evidence="2">Uncharacterized protein</fullName>
    </submittedName>
</protein>
<accession>A0A2T0X0T3</accession>
<proteinExistence type="predicted"/>
<evidence type="ECO:0000313" key="3">
    <source>
        <dbReference type="Proteomes" id="UP000238392"/>
    </source>
</evidence>
<sequence length="222" mass="23922">MQKMRKKLVSLAVVCAMAAPLQAAVIEGNALYDHLFKTGTLDHVGAGTQLVYSRQVSNTMLPEAATRDTGQVVLTLEAGETPMAALQFQQDGKHRNLGTFPASIGNPMIMYFAETIARDMAETAGGSPFYIRNRLKEALVSAAEVSEGTAMVDGKEVAVSTITMVPFANDPNRARMQGFADLTLTVTVSQDVPGWYLAMAADAQHDGQGYRSETRFMALEAK</sequence>
<dbReference type="EMBL" id="PVTQ01000002">
    <property type="protein sequence ID" value="PRY92556.1"/>
    <property type="molecule type" value="Genomic_DNA"/>
</dbReference>